<sequence>MGLIFSWKYGYIRFFFFLPLKAQKHSGHWLVELIIYYSVDKPGWEIQNQNQENGKG</sequence>
<proteinExistence type="predicted"/>
<gene>
    <name evidence="1" type="ORF">F9C07_9075</name>
</gene>
<evidence type="ECO:0000313" key="2">
    <source>
        <dbReference type="Proteomes" id="UP000596276"/>
    </source>
</evidence>
<reference evidence="2" key="1">
    <citation type="journal article" date="2021" name="G3 (Bethesda)">
        <title>Chromosome assembled and annotated genome sequence of Aspergillus flavus NRRL 3357.</title>
        <authorList>
            <person name="Skerker J.M."/>
            <person name="Pianalto K.M."/>
            <person name="Mondo S.J."/>
            <person name="Yang K."/>
            <person name="Arkin A.P."/>
            <person name="Keller N.P."/>
            <person name="Grigoriev I.V."/>
            <person name="Louise Glass N.L."/>
        </authorList>
    </citation>
    <scope>NUCLEOTIDE SEQUENCE [LARGE SCALE GENOMIC DNA]</scope>
    <source>
        <strain evidence="2">ATCC 200026 / FGSC A1120 / IAM 13836 / NRRL 3357 / JCM 12722 / SRRC 167</strain>
    </source>
</reference>
<organism evidence="1 2">
    <name type="scientific">Aspergillus flavus (strain ATCC 200026 / FGSC A1120 / IAM 13836 / NRRL 3357 / JCM 12722 / SRRC 167)</name>
    <dbReference type="NCBI Taxonomy" id="332952"/>
    <lineage>
        <taxon>Eukaryota</taxon>
        <taxon>Fungi</taxon>
        <taxon>Dikarya</taxon>
        <taxon>Ascomycota</taxon>
        <taxon>Pezizomycotina</taxon>
        <taxon>Eurotiomycetes</taxon>
        <taxon>Eurotiomycetidae</taxon>
        <taxon>Eurotiales</taxon>
        <taxon>Aspergillaceae</taxon>
        <taxon>Aspergillus</taxon>
        <taxon>Aspergillus subgen. Circumdati</taxon>
    </lineage>
</organism>
<evidence type="ECO:0000313" key="1">
    <source>
        <dbReference type="EMBL" id="QRD84821.1"/>
    </source>
</evidence>
<dbReference type="AlphaFoldDB" id="A0A7U2QTY6"/>
<keyword evidence="2" id="KW-1185">Reference proteome</keyword>
<accession>A0A7U2QTY6</accession>
<dbReference type="Proteomes" id="UP000596276">
    <property type="component" value="Chromosome 5"/>
</dbReference>
<dbReference type="VEuPathDB" id="FungiDB:F9C07_9075"/>
<name>A0A7U2QTY6_ASPFN</name>
<protein>
    <submittedName>
        <fullName evidence="1">Uncharacterized protein</fullName>
    </submittedName>
</protein>
<dbReference type="EMBL" id="CP044621">
    <property type="protein sequence ID" value="QRD84821.1"/>
    <property type="molecule type" value="Genomic_DNA"/>
</dbReference>